<sequence>MIRLVAFLGNYGRTYENTRHNAAWLFADSLPFAHRLSWQHKFKGAFCSLDASRLASWADEYHLGTSNARTASDAIYFLKPETYMNASGESIGELANFYKLTADHILVVHDELELPAGTIGLKKGGGLGGHNGLRSTKAVLNTADFWRFRFGIGRPDNPDVAGYVLSPFTSDERITMAQTFSAAAIPFIEAILSNDPAKLVAAWGKKKVSAD</sequence>
<keyword evidence="3 8" id="KW-0820">tRNA-binding</keyword>
<evidence type="ECO:0000313" key="11">
    <source>
        <dbReference type="Proteomes" id="UP000016412"/>
    </source>
</evidence>
<dbReference type="RefSeq" id="WP_021329275.1">
    <property type="nucleotide sequence ID" value="NZ_AUZJ01000005.1"/>
</dbReference>
<dbReference type="InterPro" id="IPR036416">
    <property type="entry name" value="Pept_tRNA_hydro_sf"/>
</dbReference>
<dbReference type="EMBL" id="AVQI01000001">
    <property type="protein sequence ID" value="ERK05161.1"/>
    <property type="molecule type" value="Genomic_DNA"/>
</dbReference>
<dbReference type="PROSITE" id="PS01196">
    <property type="entry name" value="PEPT_TRNA_HYDROL_2"/>
    <property type="match status" value="1"/>
</dbReference>
<dbReference type="HAMAP" id="MF_00083">
    <property type="entry name" value="Pept_tRNA_hydro_bact"/>
    <property type="match status" value="1"/>
</dbReference>
<dbReference type="GO" id="GO:0072344">
    <property type="term" value="P:rescue of stalled ribosome"/>
    <property type="evidence" value="ECO:0007669"/>
    <property type="project" value="UniProtKB-UniRule"/>
</dbReference>
<dbReference type="eggNOG" id="COG0193">
    <property type="taxonomic scope" value="Bacteria"/>
</dbReference>
<dbReference type="GO" id="GO:0000049">
    <property type="term" value="F:tRNA binding"/>
    <property type="evidence" value="ECO:0007669"/>
    <property type="project" value="UniProtKB-UniRule"/>
</dbReference>
<dbReference type="Proteomes" id="UP000016412">
    <property type="component" value="Unassembled WGS sequence"/>
</dbReference>
<evidence type="ECO:0000256" key="1">
    <source>
        <dbReference type="ARBA" id="ARBA00013260"/>
    </source>
</evidence>
<evidence type="ECO:0000313" key="12">
    <source>
        <dbReference type="Proteomes" id="UP000016646"/>
    </source>
</evidence>
<dbReference type="OrthoDB" id="9800507at2"/>
<gene>
    <name evidence="8" type="primary">pth</name>
    <name evidence="10" type="ORF">HMPREF0860_1621</name>
    <name evidence="9" type="ORF">HMPREF1325_1357</name>
</gene>
<dbReference type="GO" id="GO:0004045">
    <property type="term" value="F:peptidyl-tRNA hydrolase activity"/>
    <property type="evidence" value="ECO:0007669"/>
    <property type="project" value="UniProtKB-UniRule"/>
</dbReference>
<feature type="binding site" evidence="8">
    <location>
        <position position="131"/>
    </location>
    <ligand>
        <name>tRNA</name>
        <dbReference type="ChEBI" id="CHEBI:17843"/>
    </ligand>
</feature>
<dbReference type="Gene3D" id="3.40.50.1470">
    <property type="entry name" value="Peptidyl-tRNA hydrolase"/>
    <property type="match status" value="1"/>
</dbReference>
<evidence type="ECO:0000313" key="10">
    <source>
        <dbReference type="EMBL" id="ERK05161.1"/>
    </source>
</evidence>
<comment type="subcellular location">
    <subcellularLocation>
        <location evidence="8">Cytoplasm</location>
    </subcellularLocation>
</comment>
<dbReference type="AlphaFoldDB" id="U1FPD1"/>
<evidence type="ECO:0000256" key="6">
    <source>
        <dbReference type="ARBA" id="ARBA00038063"/>
    </source>
</evidence>
<organism evidence="9 11">
    <name type="scientific">Treponema socranskii subsp. socranskii VPI DR56BR1116 = ATCC 35536</name>
    <dbReference type="NCBI Taxonomy" id="1125725"/>
    <lineage>
        <taxon>Bacteria</taxon>
        <taxon>Pseudomonadati</taxon>
        <taxon>Spirochaetota</taxon>
        <taxon>Spirochaetia</taxon>
        <taxon>Spirochaetales</taxon>
        <taxon>Treponemataceae</taxon>
        <taxon>Treponema</taxon>
    </lineage>
</organism>
<keyword evidence="5 8" id="KW-0694">RNA-binding</keyword>
<comment type="similarity">
    <text evidence="6 8">Belongs to the PTH family.</text>
</comment>
<dbReference type="Pfam" id="PF01195">
    <property type="entry name" value="Pept_tRNA_hydro"/>
    <property type="match status" value="1"/>
</dbReference>
<evidence type="ECO:0000256" key="4">
    <source>
        <dbReference type="ARBA" id="ARBA00022801"/>
    </source>
</evidence>
<evidence type="ECO:0000256" key="2">
    <source>
        <dbReference type="ARBA" id="ARBA00022490"/>
    </source>
</evidence>
<keyword evidence="12" id="KW-1185">Reference proteome</keyword>
<dbReference type="NCBIfam" id="TIGR00447">
    <property type="entry name" value="pth"/>
    <property type="match status" value="1"/>
</dbReference>
<protein>
    <recommendedName>
        <fullName evidence="7 8">Peptidyl-tRNA hydrolase</fullName>
        <shortName evidence="8">Pth</shortName>
        <ecNumber evidence="1 8">3.1.1.29</ecNumber>
    </recommendedName>
</protein>
<evidence type="ECO:0000256" key="8">
    <source>
        <dbReference type="HAMAP-Rule" id="MF_00083"/>
    </source>
</evidence>
<dbReference type="GO" id="GO:0006515">
    <property type="term" value="P:protein quality control for misfolded or incompletely synthesized proteins"/>
    <property type="evidence" value="ECO:0007669"/>
    <property type="project" value="UniProtKB-UniRule"/>
</dbReference>
<evidence type="ECO:0000256" key="3">
    <source>
        <dbReference type="ARBA" id="ARBA00022555"/>
    </source>
</evidence>
<dbReference type="STRING" id="1125725.HMPREF1325_1357"/>
<comment type="caution">
    <text evidence="9">The sequence shown here is derived from an EMBL/GenBank/DDBJ whole genome shotgun (WGS) entry which is preliminary data.</text>
</comment>
<dbReference type="EC" id="3.1.1.29" evidence="1 8"/>
<keyword evidence="2 8" id="KW-0963">Cytoplasm</keyword>
<dbReference type="Proteomes" id="UP000016646">
    <property type="component" value="Unassembled WGS sequence"/>
</dbReference>
<dbReference type="PATRIC" id="fig|1125725.3.peg.242"/>
<dbReference type="PANTHER" id="PTHR17224:SF1">
    <property type="entry name" value="PEPTIDYL-TRNA HYDROLASE"/>
    <property type="match status" value="1"/>
</dbReference>
<reference evidence="11 12" key="1">
    <citation type="submission" date="2013-08" db="EMBL/GenBank/DDBJ databases">
        <authorList>
            <person name="Durkin A.S."/>
            <person name="Haft D.R."/>
            <person name="McCorrison J."/>
            <person name="Torralba M."/>
            <person name="Gillis M."/>
            <person name="Haft D.H."/>
            <person name="Methe B."/>
            <person name="Sutton G."/>
            <person name="Nelson K.E."/>
        </authorList>
    </citation>
    <scope>NUCLEOTIDE SEQUENCE [LARGE SCALE GENOMIC DNA]</scope>
    <source>
        <strain evidence="10 12">ATCC 35536</strain>
        <strain evidence="9 11">VPI DR56BR1116</strain>
    </source>
</reference>
<name>U1FPD1_TRESO</name>
<evidence type="ECO:0000256" key="7">
    <source>
        <dbReference type="ARBA" id="ARBA00050038"/>
    </source>
</evidence>
<comment type="function">
    <text evidence="8">Catalyzes the release of premature peptidyl moieties from peptidyl-tRNA molecules trapped in stalled 50S ribosomal subunits, and thus maintains levels of free tRNAs and 50S ribosomes.</text>
</comment>
<feature type="site" description="Stabilizes the basic form of H active site to accept a proton" evidence="8">
    <location>
        <position position="110"/>
    </location>
</feature>
<proteinExistence type="inferred from homology"/>
<comment type="subunit">
    <text evidence="8">Monomer.</text>
</comment>
<dbReference type="CDD" id="cd00462">
    <property type="entry name" value="PTH"/>
    <property type="match status" value="1"/>
</dbReference>
<dbReference type="EMBL" id="AUZJ01000005">
    <property type="protein sequence ID" value="ERF61728.1"/>
    <property type="molecule type" value="Genomic_DNA"/>
</dbReference>
<feature type="active site" description="Proton acceptor" evidence="8">
    <location>
        <position position="20"/>
    </location>
</feature>
<comment type="function">
    <text evidence="8">Hydrolyzes ribosome-free peptidyl-tRNAs (with 1 or more amino acids incorporated), which drop off the ribosome during protein synthesis, or as a result of ribosome stalling.</text>
</comment>
<dbReference type="GO" id="GO:0005737">
    <property type="term" value="C:cytoplasm"/>
    <property type="evidence" value="ECO:0007669"/>
    <property type="project" value="UniProtKB-SubCell"/>
</dbReference>
<evidence type="ECO:0000256" key="5">
    <source>
        <dbReference type="ARBA" id="ARBA00022884"/>
    </source>
</evidence>
<dbReference type="SUPFAM" id="SSF53178">
    <property type="entry name" value="Peptidyl-tRNA hydrolase-like"/>
    <property type="match status" value="1"/>
</dbReference>
<dbReference type="InterPro" id="IPR018171">
    <property type="entry name" value="Pept_tRNA_hydro_CS"/>
</dbReference>
<dbReference type="InterPro" id="IPR001328">
    <property type="entry name" value="Pept_tRNA_hydro"/>
</dbReference>
<feature type="binding site" evidence="8">
    <location>
        <position position="85"/>
    </location>
    <ligand>
        <name>tRNA</name>
        <dbReference type="ChEBI" id="CHEBI:17843"/>
    </ligand>
</feature>
<feature type="binding site" evidence="8">
    <location>
        <position position="15"/>
    </location>
    <ligand>
        <name>tRNA</name>
        <dbReference type="ChEBI" id="CHEBI:17843"/>
    </ligand>
</feature>
<feature type="binding site" evidence="8">
    <location>
        <position position="83"/>
    </location>
    <ligand>
        <name>tRNA</name>
        <dbReference type="ChEBI" id="CHEBI:17843"/>
    </ligand>
</feature>
<dbReference type="PANTHER" id="PTHR17224">
    <property type="entry name" value="PEPTIDYL-TRNA HYDROLASE"/>
    <property type="match status" value="1"/>
</dbReference>
<accession>U1FPD1</accession>
<keyword evidence="4 8" id="KW-0378">Hydrolase</keyword>
<feature type="site" description="Discriminates between blocked and unblocked aminoacyl-tRNA" evidence="8">
    <location>
        <position position="10"/>
    </location>
</feature>
<evidence type="ECO:0000313" key="9">
    <source>
        <dbReference type="EMBL" id="ERF61728.1"/>
    </source>
</evidence>
<comment type="catalytic activity">
    <reaction evidence="8">
        <text>an N-acyl-L-alpha-aminoacyl-tRNA + H2O = an N-acyl-L-amino acid + a tRNA + H(+)</text>
        <dbReference type="Rhea" id="RHEA:54448"/>
        <dbReference type="Rhea" id="RHEA-COMP:10123"/>
        <dbReference type="Rhea" id="RHEA-COMP:13883"/>
        <dbReference type="ChEBI" id="CHEBI:15377"/>
        <dbReference type="ChEBI" id="CHEBI:15378"/>
        <dbReference type="ChEBI" id="CHEBI:59874"/>
        <dbReference type="ChEBI" id="CHEBI:78442"/>
        <dbReference type="ChEBI" id="CHEBI:138191"/>
        <dbReference type="EC" id="3.1.1.29"/>
    </reaction>
</comment>